<keyword evidence="2" id="KW-1133">Transmembrane helix</keyword>
<comment type="caution">
    <text evidence="3">The sequence shown here is derived from an EMBL/GenBank/DDBJ whole genome shotgun (WGS) entry which is preliminary data.</text>
</comment>
<evidence type="ECO:0000256" key="2">
    <source>
        <dbReference type="SAM" id="Phobius"/>
    </source>
</evidence>
<name>A0ABU8P144_9CORY</name>
<proteinExistence type="predicted"/>
<sequence>MNSQPGGEDREPITREIPVQGGPGWAEEPAPRESKADPVAVGSYDPEGESPRRPRYESSNASMVVAIAAMLVILVVVGAVAWIFLFSSRGEGEGETPVVADTSTSATTTVSTVRTTARSVPSRPTAPSSAPPTSDRPTSTSSPSSSSTSPTSARTSTSAPVPTSEPTSAARPTDPDLPEAASPVNSAARSGRSAGSFQQVWSSGATSDDFAQVVRQEWWKAYQETGQTDQTVRAYSPATQRSYEMTCRDTGEYIHCTGGNNANVYIA</sequence>
<feature type="region of interest" description="Disordered" evidence="1">
    <location>
        <begin position="91"/>
        <end position="192"/>
    </location>
</feature>
<dbReference type="RefSeq" id="WP_337890907.1">
    <property type="nucleotide sequence ID" value="NZ_JBAHVI010000010.1"/>
</dbReference>
<protein>
    <recommendedName>
        <fullName evidence="5">Serine/threonine protein kinase</fullName>
    </recommendedName>
</protein>
<evidence type="ECO:0008006" key="5">
    <source>
        <dbReference type="Google" id="ProtNLM"/>
    </source>
</evidence>
<dbReference type="Proteomes" id="UP001359781">
    <property type="component" value="Unassembled WGS sequence"/>
</dbReference>
<evidence type="ECO:0000313" key="4">
    <source>
        <dbReference type="Proteomes" id="UP001359781"/>
    </source>
</evidence>
<feature type="region of interest" description="Disordered" evidence="1">
    <location>
        <begin position="1"/>
        <end position="57"/>
    </location>
</feature>
<organism evidence="3 4">
    <name type="scientific">Corynebacterium mastitidis</name>
    <dbReference type="NCBI Taxonomy" id="161890"/>
    <lineage>
        <taxon>Bacteria</taxon>
        <taxon>Bacillati</taxon>
        <taxon>Actinomycetota</taxon>
        <taxon>Actinomycetes</taxon>
        <taxon>Mycobacteriales</taxon>
        <taxon>Corynebacteriaceae</taxon>
        <taxon>Corynebacterium</taxon>
    </lineage>
</organism>
<evidence type="ECO:0000313" key="3">
    <source>
        <dbReference type="EMBL" id="MEJ4100738.1"/>
    </source>
</evidence>
<accession>A0ABU8P144</accession>
<keyword evidence="2" id="KW-0812">Transmembrane</keyword>
<gene>
    <name evidence="3" type="ORF">V5S96_10280</name>
</gene>
<feature type="compositionally biased region" description="Low complexity" evidence="1">
    <location>
        <begin position="96"/>
        <end position="164"/>
    </location>
</feature>
<dbReference type="EMBL" id="JBAHVJ010000011">
    <property type="protein sequence ID" value="MEJ4100738.1"/>
    <property type="molecule type" value="Genomic_DNA"/>
</dbReference>
<evidence type="ECO:0000256" key="1">
    <source>
        <dbReference type="SAM" id="MobiDB-lite"/>
    </source>
</evidence>
<reference evidence="3 4" key="1">
    <citation type="submission" date="2024-02" db="EMBL/GenBank/DDBJ databases">
        <title>Whole genome sequencing and characterization of Corynebacterium isolated from the ocular surface of dry eye disease sufferers.</title>
        <authorList>
            <person name="Naqvi M."/>
        </authorList>
    </citation>
    <scope>NUCLEOTIDE SEQUENCE [LARGE SCALE GENOMIC DNA]</scope>
    <source>
        <strain evidence="3 4">PCRF</strain>
    </source>
</reference>
<feature type="transmembrane region" description="Helical" evidence="2">
    <location>
        <begin position="61"/>
        <end position="85"/>
    </location>
</feature>
<keyword evidence="2" id="KW-0472">Membrane</keyword>
<keyword evidence="4" id="KW-1185">Reference proteome</keyword>